<dbReference type="Pfam" id="PF05960">
    <property type="entry name" value="DUF885"/>
    <property type="match status" value="1"/>
</dbReference>
<evidence type="ECO:0000313" key="3">
    <source>
        <dbReference type="Proteomes" id="UP000253782"/>
    </source>
</evidence>
<dbReference type="RefSeq" id="WP_114845180.1">
    <property type="nucleotide sequence ID" value="NZ_JBHSPE010000008.1"/>
</dbReference>
<name>A0A369UMH6_9GAMM</name>
<dbReference type="OrthoDB" id="9769898at2"/>
<gene>
    <name evidence="2" type="ORF">DVJ77_09235</name>
</gene>
<protein>
    <submittedName>
        <fullName evidence="2">DUF885 domain-containing protein</fullName>
    </submittedName>
</protein>
<keyword evidence="1" id="KW-0732">Signal</keyword>
<feature type="signal peptide" evidence="1">
    <location>
        <begin position="1"/>
        <end position="25"/>
    </location>
</feature>
<dbReference type="InterPro" id="IPR010281">
    <property type="entry name" value="DUF885"/>
</dbReference>
<comment type="caution">
    <text evidence="2">The sequence shown here is derived from an EMBL/GenBank/DDBJ whole genome shotgun (WGS) entry which is preliminary data.</text>
</comment>
<accession>A0A369UMH6</accession>
<dbReference type="PANTHER" id="PTHR33361:SF2">
    <property type="entry name" value="DUF885 DOMAIN-CONTAINING PROTEIN"/>
    <property type="match status" value="1"/>
</dbReference>
<keyword evidence="3" id="KW-1185">Reference proteome</keyword>
<evidence type="ECO:0000313" key="2">
    <source>
        <dbReference type="EMBL" id="RDD81964.1"/>
    </source>
</evidence>
<organism evidence="2 3">
    <name type="scientific">Dyella tabacisoli</name>
    <dbReference type="NCBI Taxonomy" id="2282381"/>
    <lineage>
        <taxon>Bacteria</taxon>
        <taxon>Pseudomonadati</taxon>
        <taxon>Pseudomonadota</taxon>
        <taxon>Gammaproteobacteria</taxon>
        <taxon>Lysobacterales</taxon>
        <taxon>Rhodanobacteraceae</taxon>
        <taxon>Dyella</taxon>
    </lineage>
</organism>
<proteinExistence type="predicted"/>
<dbReference type="AlphaFoldDB" id="A0A369UMH6"/>
<evidence type="ECO:0000256" key="1">
    <source>
        <dbReference type="SAM" id="SignalP"/>
    </source>
</evidence>
<dbReference type="EMBL" id="QQAH01000008">
    <property type="protein sequence ID" value="RDD81964.1"/>
    <property type="molecule type" value="Genomic_DNA"/>
</dbReference>
<dbReference type="PANTHER" id="PTHR33361">
    <property type="entry name" value="GLR0591 PROTEIN"/>
    <property type="match status" value="1"/>
</dbReference>
<dbReference type="Proteomes" id="UP000253782">
    <property type="component" value="Unassembled WGS sequence"/>
</dbReference>
<reference evidence="2 3" key="1">
    <citation type="submission" date="2018-07" db="EMBL/GenBank/DDBJ databases">
        <title>Dyella tabacisoli L4-6T, whole genome shotgun sequence.</title>
        <authorList>
            <person name="Zhou X.-K."/>
            <person name="Li W.-J."/>
            <person name="Duan Y.-Q."/>
        </authorList>
    </citation>
    <scope>NUCLEOTIDE SEQUENCE [LARGE SCALE GENOMIC DNA]</scope>
    <source>
        <strain evidence="2 3">L4-6</strain>
    </source>
</reference>
<feature type="chain" id="PRO_5016976196" evidence="1">
    <location>
        <begin position="26"/>
        <end position="601"/>
    </location>
</feature>
<sequence length="601" mass="66824">MSKRLASAIAATLFVAGFTTGSAQAQNAATASPRAAQTWVERSDANSRVLLEATAQFNPESASQVGLSAYDSKVTDLKPGIDERSRQLLVETKAKLVALLGNEKDSNVRQDLNILINSVDQQIEGIDLSHQYLLPYQDIGQLIFGGEFALLKDDVDAKRRSVAVSRLQCYVGKAPGCTPITELAKARTTERLGEKGLLGPYKGDVEQKLANTQRYVDGLRKLYATYKLDSSEAKAALDALDTQLKDYDSWVRSTVLPRARTDFRLPEPLYAYNLKQVGIDIPPQELMKQAQLEFVELRGMMQVLAPIVAKAEGIDATDYRDVLKALKKQQLNKDQVEPWYHEVIGKIEDIIRREHIVTLPQRKMQMRVASEAEAAAQPAPHMDPPPFVNNKGEQGTFVLTMGNPSANGDSTQGYDDFTFKAAAWTLTAHEGRPGHELQFAAMVERGVSLARSLYAFNSVNVEGWALYAESEMLPYEPPAGQFGALQARLMRAARAYLDPMLNLGLITRERAHDILTHEVGLSEAMARQELDRYTFNSPGQANAYFYGYMRLQQLRLDTELTLGKDFNRQAFNDFVIGQGLLPPQQLAEAVRTQFIPAQKKH</sequence>